<keyword evidence="2" id="KW-1185">Reference proteome</keyword>
<accession>A0ACB9IIE2</accession>
<protein>
    <submittedName>
        <fullName evidence="1">Uncharacterized protein</fullName>
    </submittedName>
</protein>
<organism evidence="1 2">
    <name type="scientific">Smallanthus sonchifolius</name>
    <dbReference type="NCBI Taxonomy" id="185202"/>
    <lineage>
        <taxon>Eukaryota</taxon>
        <taxon>Viridiplantae</taxon>
        <taxon>Streptophyta</taxon>
        <taxon>Embryophyta</taxon>
        <taxon>Tracheophyta</taxon>
        <taxon>Spermatophyta</taxon>
        <taxon>Magnoliopsida</taxon>
        <taxon>eudicotyledons</taxon>
        <taxon>Gunneridae</taxon>
        <taxon>Pentapetalae</taxon>
        <taxon>asterids</taxon>
        <taxon>campanulids</taxon>
        <taxon>Asterales</taxon>
        <taxon>Asteraceae</taxon>
        <taxon>Asteroideae</taxon>
        <taxon>Heliantheae alliance</taxon>
        <taxon>Millerieae</taxon>
        <taxon>Smallanthus</taxon>
    </lineage>
</organism>
<reference evidence="1 2" key="2">
    <citation type="journal article" date="2022" name="Mol. Ecol. Resour.">
        <title>The genomes of chicory, endive, great burdock and yacon provide insights into Asteraceae paleo-polyploidization history and plant inulin production.</title>
        <authorList>
            <person name="Fan W."/>
            <person name="Wang S."/>
            <person name="Wang H."/>
            <person name="Wang A."/>
            <person name="Jiang F."/>
            <person name="Liu H."/>
            <person name="Zhao H."/>
            <person name="Xu D."/>
            <person name="Zhang Y."/>
        </authorList>
    </citation>
    <scope>NUCLEOTIDE SEQUENCE [LARGE SCALE GENOMIC DNA]</scope>
    <source>
        <strain evidence="2">cv. Yunnan</strain>
        <tissue evidence="1">Leaves</tissue>
    </source>
</reference>
<dbReference type="EMBL" id="CM042025">
    <property type="protein sequence ID" value="KAI3807256.1"/>
    <property type="molecule type" value="Genomic_DNA"/>
</dbReference>
<gene>
    <name evidence="1" type="ORF">L1987_23181</name>
</gene>
<evidence type="ECO:0000313" key="1">
    <source>
        <dbReference type="EMBL" id="KAI3807256.1"/>
    </source>
</evidence>
<sequence>MRNKPNLDPMLEVMVPDDADYDAIQWYDLSAKRPRVEDPFDIDRFIGEVPVPSIPNSNPMLQTINGEPSRPCPFPDLNSQLLGTPSEGSRNSISGEHIPESCKQLKSCEGNRKNQMYTEVEATINMGKELGVNLVNMEEMVRTVIAGEMETDMVQ</sequence>
<name>A0ACB9IIE2_9ASTR</name>
<dbReference type="Proteomes" id="UP001056120">
    <property type="component" value="Linkage Group LG08"/>
</dbReference>
<proteinExistence type="predicted"/>
<comment type="caution">
    <text evidence="1">The sequence shown here is derived from an EMBL/GenBank/DDBJ whole genome shotgun (WGS) entry which is preliminary data.</text>
</comment>
<evidence type="ECO:0000313" key="2">
    <source>
        <dbReference type="Proteomes" id="UP001056120"/>
    </source>
</evidence>
<reference evidence="2" key="1">
    <citation type="journal article" date="2022" name="Mol. Ecol. Resour.">
        <title>The genomes of chicory, endive, great burdock and yacon provide insights into Asteraceae palaeo-polyploidization history and plant inulin production.</title>
        <authorList>
            <person name="Fan W."/>
            <person name="Wang S."/>
            <person name="Wang H."/>
            <person name="Wang A."/>
            <person name="Jiang F."/>
            <person name="Liu H."/>
            <person name="Zhao H."/>
            <person name="Xu D."/>
            <person name="Zhang Y."/>
        </authorList>
    </citation>
    <scope>NUCLEOTIDE SEQUENCE [LARGE SCALE GENOMIC DNA]</scope>
    <source>
        <strain evidence="2">cv. Yunnan</strain>
    </source>
</reference>